<name>A0A544TWD4_9BACI</name>
<dbReference type="InterPro" id="IPR006120">
    <property type="entry name" value="Resolvase_HTH_dom"/>
</dbReference>
<dbReference type="Gene3D" id="3.40.50.1390">
    <property type="entry name" value="Resolvase, N-terminal catalytic domain"/>
    <property type="match status" value="1"/>
</dbReference>
<dbReference type="InterPro" id="IPR036162">
    <property type="entry name" value="Resolvase-like_N_sf"/>
</dbReference>
<evidence type="ECO:0000313" key="2">
    <source>
        <dbReference type="EMBL" id="TQR21757.1"/>
    </source>
</evidence>
<dbReference type="Gene3D" id="1.10.10.60">
    <property type="entry name" value="Homeodomain-like"/>
    <property type="match status" value="1"/>
</dbReference>
<keyword evidence="3" id="KW-1185">Reference proteome</keyword>
<sequence length="183" mass="20977">MIYGYVRPLYDDKQCENQLGSLQTQCRKIYRESHGSPKKREQLEAMLMALQDGDTIVVERMFVLADTTRHLVELLKLSEKDGVTIHFLMEEIQSNEVLTLSLQDMMLHMLQFQSDIVKQSTTLGIAQAKEKGKSIGRPKKSDDNIKKAITMYHSGTFTLLDIKNETGISKTTLYRYLEGAENR</sequence>
<comment type="caution">
    <text evidence="2">The sequence shown here is derived from an EMBL/GenBank/DDBJ whole genome shotgun (WGS) entry which is preliminary data.</text>
</comment>
<evidence type="ECO:0000313" key="3">
    <source>
        <dbReference type="Proteomes" id="UP000316626"/>
    </source>
</evidence>
<dbReference type="SMART" id="SM00857">
    <property type="entry name" value="Resolvase"/>
    <property type="match status" value="1"/>
</dbReference>
<dbReference type="EMBL" id="VDGI01000001">
    <property type="protein sequence ID" value="TQR21757.1"/>
    <property type="molecule type" value="Genomic_DNA"/>
</dbReference>
<dbReference type="InterPro" id="IPR006119">
    <property type="entry name" value="Resolv_N"/>
</dbReference>
<feature type="domain" description="Resolvase/invertase-type recombinase catalytic" evidence="1">
    <location>
        <begin position="1"/>
        <end position="132"/>
    </location>
</feature>
<dbReference type="GO" id="GO:0003677">
    <property type="term" value="F:DNA binding"/>
    <property type="evidence" value="ECO:0007669"/>
    <property type="project" value="InterPro"/>
</dbReference>
<dbReference type="SUPFAM" id="SSF53041">
    <property type="entry name" value="Resolvase-like"/>
    <property type="match status" value="1"/>
</dbReference>
<gene>
    <name evidence="2" type="ORF">FG384_02045</name>
</gene>
<dbReference type="CDD" id="cd03768">
    <property type="entry name" value="SR_ResInv"/>
    <property type="match status" value="1"/>
</dbReference>
<organism evidence="2 3">
    <name type="scientific">Psychrobacillus vulpis</name>
    <dbReference type="NCBI Taxonomy" id="2325572"/>
    <lineage>
        <taxon>Bacteria</taxon>
        <taxon>Bacillati</taxon>
        <taxon>Bacillota</taxon>
        <taxon>Bacilli</taxon>
        <taxon>Bacillales</taxon>
        <taxon>Bacillaceae</taxon>
        <taxon>Psychrobacillus</taxon>
    </lineage>
</organism>
<dbReference type="OrthoDB" id="9797501at2"/>
<protein>
    <submittedName>
        <fullName evidence="2">Recombinase family protein</fullName>
    </submittedName>
</protein>
<dbReference type="PROSITE" id="PS51736">
    <property type="entry name" value="RECOMBINASES_3"/>
    <property type="match status" value="1"/>
</dbReference>
<evidence type="ECO:0000259" key="1">
    <source>
        <dbReference type="PROSITE" id="PS51736"/>
    </source>
</evidence>
<dbReference type="Pfam" id="PF02796">
    <property type="entry name" value="HTH_7"/>
    <property type="match status" value="1"/>
</dbReference>
<dbReference type="Pfam" id="PF00239">
    <property type="entry name" value="Resolvase"/>
    <property type="match status" value="1"/>
</dbReference>
<dbReference type="Proteomes" id="UP000316626">
    <property type="component" value="Unassembled WGS sequence"/>
</dbReference>
<dbReference type="RefSeq" id="WP_142640883.1">
    <property type="nucleotide sequence ID" value="NZ_VDGI01000001.1"/>
</dbReference>
<proteinExistence type="predicted"/>
<dbReference type="AlphaFoldDB" id="A0A544TWD4"/>
<accession>A0A544TWD4</accession>
<reference evidence="2 3" key="1">
    <citation type="submission" date="2019-06" db="EMBL/GenBank/DDBJ databases">
        <title>Psychrobacillus vulpis sp. nov., a new species isolated from feces of a red fox that inhabits in The Tablas de Daimiel Natural Park, Albacete, Spain.</title>
        <authorList>
            <person name="Rodriguez M."/>
            <person name="Reina J.C."/>
            <person name="Bejar V."/>
            <person name="Llamas I."/>
        </authorList>
    </citation>
    <scope>NUCLEOTIDE SEQUENCE [LARGE SCALE GENOMIC DNA]</scope>
    <source>
        <strain evidence="2 3">Z8</strain>
    </source>
</reference>
<dbReference type="GO" id="GO:0000150">
    <property type="term" value="F:DNA strand exchange activity"/>
    <property type="evidence" value="ECO:0007669"/>
    <property type="project" value="InterPro"/>
</dbReference>